<sequence length="235" mass="25592">VRSLLEYGADPSLQNSDGTVPSGLTRLEEIKRLLPYCHPVTADKSPAKAEEKAKEDQAPSFIPSYLKYPSFPYSDATNAPVESTPQVAQVPAPTTQTPAQEVPYSQTQRNTQTPTQAPQARPEPRAGPSVQPTTPQHTHTGASNGSSGDGGRRGGYEASDDVHKKAIILSYINDLLQQERISRDVAFYLAHRLFSQEDDIGLHVMYAAFGQKGLHDAFVAWIPMTYPAIGHSVSH</sequence>
<dbReference type="RefSeq" id="XP_014150055.1">
    <property type="nucleotide sequence ID" value="XM_014294580.1"/>
</dbReference>
<feature type="compositionally biased region" description="Polar residues" evidence="1">
    <location>
        <begin position="130"/>
        <end position="140"/>
    </location>
</feature>
<feature type="compositionally biased region" description="Basic and acidic residues" evidence="1">
    <location>
        <begin position="45"/>
        <end position="57"/>
    </location>
</feature>
<protein>
    <submittedName>
        <fullName evidence="2">Uncharacterized protein</fullName>
    </submittedName>
</protein>
<feature type="region of interest" description="Disordered" evidence="1">
    <location>
        <begin position="1"/>
        <end position="22"/>
    </location>
</feature>
<evidence type="ECO:0000256" key="1">
    <source>
        <dbReference type="SAM" id="MobiDB-lite"/>
    </source>
</evidence>
<dbReference type="Proteomes" id="UP000054560">
    <property type="component" value="Unassembled WGS sequence"/>
</dbReference>
<organism evidence="2 3">
    <name type="scientific">Sphaeroforma arctica JP610</name>
    <dbReference type="NCBI Taxonomy" id="667725"/>
    <lineage>
        <taxon>Eukaryota</taxon>
        <taxon>Ichthyosporea</taxon>
        <taxon>Ichthyophonida</taxon>
        <taxon>Sphaeroforma</taxon>
    </lineage>
</organism>
<dbReference type="AlphaFoldDB" id="A0A0L0FJF9"/>
<proteinExistence type="predicted"/>
<accession>A0A0L0FJF9</accession>
<gene>
    <name evidence="2" type="ORF">SARC_11337</name>
</gene>
<keyword evidence="3" id="KW-1185">Reference proteome</keyword>
<reference evidence="2 3" key="1">
    <citation type="submission" date="2011-02" db="EMBL/GenBank/DDBJ databases">
        <title>The Genome Sequence of Sphaeroforma arctica JP610.</title>
        <authorList>
            <consortium name="The Broad Institute Genome Sequencing Platform"/>
            <person name="Russ C."/>
            <person name="Cuomo C."/>
            <person name="Young S.K."/>
            <person name="Zeng Q."/>
            <person name="Gargeya S."/>
            <person name="Alvarado L."/>
            <person name="Berlin A."/>
            <person name="Chapman S.B."/>
            <person name="Chen Z."/>
            <person name="Freedman E."/>
            <person name="Gellesch M."/>
            <person name="Goldberg J."/>
            <person name="Griggs A."/>
            <person name="Gujja S."/>
            <person name="Heilman E."/>
            <person name="Heiman D."/>
            <person name="Howarth C."/>
            <person name="Mehta T."/>
            <person name="Neiman D."/>
            <person name="Pearson M."/>
            <person name="Roberts A."/>
            <person name="Saif S."/>
            <person name="Shea T."/>
            <person name="Shenoy N."/>
            <person name="Sisk P."/>
            <person name="Stolte C."/>
            <person name="Sykes S."/>
            <person name="White J."/>
            <person name="Yandava C."/>
            <person name="Burger G."/>
            <person name="Gray M.W."/>
            <person name="Holland P.W.H."/>
            <person name="King N."/>
            <person name="Lang F.B.F."/>
            <person name="Roger A.J."/>
            <person name="Ruiz-Trillo I."/>
            <person name="Haas B."/>
            <person name="Nusbaum C."/>
            <person name="Birren B."/>
        </authorList>
    </citation>
    <scope>NUCLEOTIDE SEQUENCE [LARGE SCALE GENOMIC DNA]</scope>
    <source>
        <strain evidence="2 3">JP610</strain>
    </source>
</reference>
<evidence type="ECO:0000313" key="3">
    <source>
        <dbReference type="Proteomes" id="UP000054560"/>
    </source>
</evidence>
<feature type="compositionally biased region" description="Polar residues" evidence="1">
    <location>
        <begin position="75"/>
        <end position="118"/>
    </location>
</feature>
<evidence type="ECO:0000313" key="2">
    <source>
        <dbReference type="EMBL" id="KNC76153.1"/>
    </source>
</evidence>
<dbReference type="EMBL" id="KQ243233">
    <property type="protein sequence ID" value="KNC76153.1"/>
    <property type="molecule type" value="Genomic_DNA"/>
</dbReference>
<feature type="non-terminal residue" evidence="2">
    <location>
        <position position="1"/>
    </location>
</feature>
<feature type="region of interest" description="Disordered" evidence="1">
    <location>
        <begin position="42"/>
        <end position="158"/>
    </location>
</feature>
<name>A0A0L0FJF9_9EUKA</name>
<dbReference type="GeneID" id="25911841"/>